<evidence type="ECO:0000313" key="2">
    <source>
        <dbReference type="EMBL" id="CAD8662649.1"/>
    </source>
</evidence>
<dbReference type="Gene3D" id="3.40.30.10">
    <property type="entry name" value="Glutaredoxin"/>
    <property type="match status" value="1"/>
</dbReference>
<dbReference type="EMBL" id="HBFB01000717">
    <property type="protein sequence ID" value="CAD8662649.1"/>
    <property type="molecule type" value="Transcribed_RNA"/>
</dbReference>
<dbReference type="SUPFAM" id="SSF52833">
    <property type="entry name" value="Thioredoxin-like"/>
    <property type="match status" value="1"/>
</dbReference>
<sequence>MAMLAKNMNAARAVGARSMRAAPRHVVGARVPARSLVISHVKSQSAELTIGMKAPHFKLNDVVSGRAVSVDDFAGSPLLVMFLCVHCPYVVLLKEEIVRVAQEYGARGFKVVAISSNSTATHPQDGPDKMKEDAAKYGFPFPYLFDESQEVAQAYTAACTPEFYVFDAAGGLAYHGQFDDARPKMANSPPVTGRDLRAAMDAVLAGKPAPKTRPSIGCNIKWAPGKEPTYFGAQVVK</sequence>
<organism evidence="2">
    <name type="scientific">Chlamydomonas leiostraca</name>
    <dbReference type="NCBI Taxonomy" id="1034604"/>
    <lineage>
        <taxon>Eukaryota</taxon>
        <taxon>Viridiplantae</taxon>
        <taxon>Chlorophyta</taxon>
        <taxon>core chlorophytes</taxon>
        <taxon>Chlorophyceae</taxon>
        <taxon>CS clade</taxon>
        <taxon>Chlamydomonadales</taxon>
        <taxon>Chlamydomonadaceae</taxon>
        <taxon>Chlamydomonas</taxon>
    </lineage>
</organism>
<dbReference type="CDD" id="cd02969">
    <property type="entry name" value="PRX_like1"/>
    <property type="match status" value="1"/>
</dbReference>
<dbReference type="AlphaFoldDB" id="A0A7S0N7S5"/>
<protein>
    <recommendedName>
        <fullName evidence="1">Thioredoxin domain-containing protein</fullName>
    </recommendedName>
</protein>
<dbReference type="PANTHER" id="PTHR43640">
    <property type="entry name" value="OS07G0260300 PROTEIN"/>
    <property type="match status" value="1"/>
</dbReference>
<evidence type="ECO:0000259" key="1">
    <source>
        <dbReference type="PROSITE" id="PS51352"/>
    </source>
</evidence>
<dbReference type="Pfam" id="PF00578">
    <property type="entry name" value="AhpC-TSA"/>
    <property type="match status" value="1"/>
</dbReference>
<gene>
    <name evidence="2" type="ORF">CLEI1391_LOCUS350</name>
</gene>
<dbReference type="PROSITE" id="PS51352">
    <property type="entry name" value="THIOREDOXIN_2"/>
    <property type="match status" value="1"/>
</dbReference>
<dbReference type="PANTHER" id="PTHR43640:SF1">
    <property type="entry name" value="THIOREDOXIN-DEPENDENT PEROXIREDOXIN"/>
    <property type="match status" value="1"/>
</dbReference>
<dbReference type="InterPro" id="IPR000866">
    <property type="entry name" value="AhpC/TSA"/>
</dbReference>
<dbReference type="InterPro" id="IPR047262">
    <property type="entry name" value="PRX-like1"/>
</dbReference>
<accession>A0A7S0N7S5</accession>
<dbReference type="GO" id="GO:0016491">
    <property type="term" value="F:oxidoreductase activity"/>
    <property type="evidence" value="ECO:0007669"/>
    <property type="project" value="InterPro"/>
</dbReference>
<dbReference type="InterPro" id="IPR036249">
    <property type="entry name" value="Thioredoxin-like_sf"/>
</dbReference>
<feature type="domain" description="Thioredoxin" evidence="1">
    <location>
        <begin position="48"/>
        <end position="205"/>
    </location>
</feature>
<name>A0A7S0N7S5_9CHLO</name>
<dbReference type="InterPro" id="IPR013766">
    <property type="entry name" value="Thioredoxin_domain"/>
</dbReference>
<proteinExistence type="predicted"/>
<dbReference type="GO" id="GO:0016209">
    <property type="term" value="F:antioxidant activity"/>
    <property type="evidence" value="ECO:0007669"/>
    <property type="project" value="InterPro"/>
</dbReference>
<reference evidence="2" key="1">
    <citation type="submission" date="2021-01" db="EMBL/GenBank/DDBJ databases">
        <authorList>
            <person name="Corre E."/>
            <person name="Pelletier E."/>
            <person name="Niang G."/>
            <person name="Scheremetjew M."/>
            <person name="Finn R."/>
            <person name="Kale V."/>
            <person name="Holt S."/>
            <person name="Cochrane G."/>
            <person name="Meng A."/>
            <person name="Brown T."/>
            <person name="Cohen L."/>
        </authorList>
    </citation>
    <scope>NUCLEOTIDE SEQUENCE</scope>
    <source>
        <strain evidence="2">SAG 11-49</strain>
    </source>
</reference>